<comment type="subcellular location">
    <subcellularLocation>
        <location evidence="1">Nucleus</location>
    </subcellularLocation>
</comment>
<dbReference type="PANTHER" id="PTHR23215:SF0">
    <property type="entry name" value="BUB3-INTERACTING AND GLEBS MOTIF-CONTAINING PROTEIN ZNF207"/>
    <property type="match status" value="1"/>
</dbReference>
<feature type="compositionally biased region" description="Pro residues" evidence="7">
    <location>
        <begin position="228"/>
        <end position="253"/>
    </location>
</feature>
<dbReference type="Gene3D" id="3.30.160.60">
    <property type="entry name" value="Classic Zinc Finger"/>
    <property type="match status" value="1"/>
</dbReference>
<keyword evidence="5" id="KW-0539">Nucleus</keyword>
<name>A0ABY8EY56_MALFU</name>
<evidence type="ECO:0000313" key="10">
    <source>
        <dbReference type="Proteomes" id="UP000818624"/>
    </source>
</evidence>
<dbReference type="PROSITE" id="PS50157">
    <property type="entry name" value="ZINC_FINGER_C2H2_2"/>
    <property type="match status" value="1"/>
</dbReference>
<feature type="compositionally biased region" description="Pro residues" evidence="7">
    <location>
        <begin position="148"/>
        <end position="167"/>
    </location>
</feature>
<organism evidence="9 10">
    <name type="scientific">Malassezia furfur</name>
    <name type="common">Pityriasis versicolor infection agent</name>
    <name type="synonym">Pityrosporum furfur</name>
    <dbReference type="NCBI Taxonomy" id="55194"/>
    <lineage>
        <taxon>Eukaryota</taxon>
        <taxon>Fungi</taxon>
        <taxon>Dikarya</taxon>
        <taxon>Basidiomycota</taxon>
        <taxon>Ustilaginomycotina</taxon>
        <taxon>Malasseziomycetes</taxon>
        <taxon>Malasseziales</taxon>
        <taxon>Malasseziaceae</taxon>
        <taxon>Malassezia</taxon>
    </lineage>
</organism>
<dbReference type="SMART" id="SM00355">
    <property type="entry name" value="ZnF_C2H2"/>
    <property type="match status" value="2"/>
</dbReference>
<keyword evidence="2" id="KW-0479">Metal-binding</keyword>
<accession>A0ABY8EY56</accession>
<reference evidence="9 10" key="1">
    <citation type="journal article" date="2020" name="Elife">
        <title>Loss of centromere function drives karyotype evolution in closely related Malassezia species.</title>
        <authorList>
            <person name="Sankaranarayanan S.R."/>
            <person name="Ianiri G."/>
            <person name="Coelho M.A."/>
            <person name="Reza M.H."/>
            <person name="Thimmappa B.C."/>
            <person name="Ganguly P."/>
            <person name="Vadnala R.N."/>
            <person name="Sun S."/>
            <person name="Siddharthan R."/>
            <person name="Tellgren-Roth C."/>
            <person name="Dawson T.L."/>
            <person name="Heitman J."/>
            <person name="Sanyal K."/>
        </authorList>
    </citation>
    <scope>NUCLEOTIDE SEQUENCE [LARGE SCALE GENOMIC DNA]</scope>
    <source>
        <strain evidence="9">CBS14141</strain>
    </source>
</reference>
<dbReference type="PROSITE" id="PS00028">
    <property type="entry name" value="ZINC_FINGER_C2H2_1"/>
    <property type="match status" value="1"/>
</dbReference>
<dbReference type="Proteomes" id="UP000818624">
    <property type="component" value="Chromosome 5"/>
</dbReference>
<evidence type="ECO:0000259" key="8">
    <source>
        <dbReference type="PROSITE" id="PS50157"/>
    </source>
</evidence>
<evidence type="ECO:0000256" key="4">
    <source>
        <dbReference type="ARBA" id="ARBA00022833"/>
    </source>
</evidence>
<dbReference type="PANTHER" id="PTHR23215">
    <property type="entry name" value="ZINC FINGER PROTEIN 207"/>
    <property type="match status" value="1"/>
</dbReference>
<dbReference type="CDD" id="cd20908">
    <property type="entry name" value="SUF4-like"/>
    <property type="match status" value="1"/>
</dbReference>
<proteinExistence type="predicted"/>
<keyword evidence="3 6" id="KW-0863">Zinc-finger</keyword>
<evidence type="ECO:0000256" key="3">
    <source>
        <dbReference type="ARBA" id="ARBA00022771"/>
    </source>
</evidence>
<protein>
    <recommendedName>
        <fullName evidence="8">C2H2-type domain-containing protein</fullName>
    </recommendedName>
</protein>
<feature type="compositionally biased region" description="Pro residues" evidence="7">
    <location>
        <begin position="175"/>
        <end position="212"/>
    </location>
</feature>
<evidence type="ECO:0000256" key="7">
    <source>
        <dbReference type="SAM" id="MobiDB-lite"/>
    </source>
</evidence>
<feature type="domain" description="C2H2-type" evidence="8">
    <location>
        <begin position="36"/>
        <end position="64"/>
    </location>
</feature>
<feature type="compositionally biased region" description="Low complexity" evidence="7">
    <location>
        <begin position="213"/>
        <end position="227"/>
    </location>
</feature>
<dbReference type="EMBL" id="CP046238">
    <property type="protein sequence ID" value="WFD49502.1"/>
    <property type="molecule type" value="Genomic_DNA"/>
</dbReference>
<feature type="region of interest" description="Disordered" evidence="7">
    <location>
        <begin position="143"/>
        <end position="268"/>
    </location>
</feature>
<dbReference type="InterPro" id="IPR013087">
    <property type="entry name" value="Znf_C2H2_type"/>
</dbReference>
<gene>
    <name evidence="9" type="ORF">GLX27_004185</name>
</gene>
<keyword evidence="10" id="KW-1185">Reference proteome</keyword>
<dbReference type="PRINTS" id="PR01217">
    <property type="entry name" value="PRICHEXTENSN"/>
</dbReference>
<evidence type="ECO:0000313" key="9">
    <source>
        <dbReference type="EMBL" id="WFD49502.1"/>
    </source>
</evidence>
<feature type="region of interest" description="Disordered" evidence="7">
    <location>
        <begin position="97"/>
        <end position="120"/>
    </location>
</feature>
<evidence type="ECO:0000256" key="5">
    <source>
        <dbReference type="ARBA" id="ARBA00023242"/>
    </source>
</evidence>
<keyword evidence="4" id="KW-0862">Zinc</keyword>
<evidence type="ECO:0000256" key="6">
    <source>
        <dbReference type="PROSITE-ProRule" id="PRU00042"/>
    </source>
</evidence>
<feature type="compositionally biased region" description="Low complexity" evidence="7">
    <location>
        <begin position="102"/>
        <end position="111"/>
    </location>
</feature>
<evidence type="ECO:0000256" key="1">
    <source>
        <dbReference type="ARBA" id="ARBA00004123"/>
    </source>
</evidence>
<sequence length="294" mass="31137">MAKKKKAPQLDAWCWYCDREFEDEKVLIQHQKARHFKCHLCPRRLNTAGGLAVHLGQVHKAEPTALENTLPGRSSFEIEIYGMVGVPEPDLREWMARKGARQAQQNPQTQQHAPKRPRIDKTPLTAEQLRAQLEAHKALMQGLAPSTPYAPPPGAAPGVVPAPPPPVAGAGAAAPPVPPQGPPSVPPPMPAPMPAPAPAPAQAPVPPPPAAPSAPTAAAAATPTPTTATPPPPPPPSAPADVPAPPAAPPAAPKPKTRMVYTDLHLNPDERRAQLRRYAYHEHAPHTHTIGVAE</sequence>
<evidence type="ECO:0000256" key="2">
    <source>
        <dbReference type="ARBA" id="ARBA00022723"/>
    </source>
</evidence>